<sequence length="253" mass="27051">MSLLKRIGRSRPVQEAAGFLLAAYLGLVRRTNRFVVEPADAYDRIGPHMPVIAAMWHGQHFMIHFAKRRQDPAASLVSRSGDGEFNAIALRHLGVRAIRGSGDRGRGRLREKGGAQALRAMLKALEAGEMVVMTADVPKVARRAGEGIVTLARLSGRPIVPVAVVTSRRHDFDSWDKASIGLPFGRGAMVLGDPIMVPRDLDAEAVEALRSQVETGLDAVHERAYALVGARDPGAGLRAAGDAAASRRATGAS</sequence>
<feature type="domain" description="DUF374" evidence="1">
    <location>
        <begin position="68"/>
        <end position="141"/>
    </location>
</feature>
<dbReference type="EMBL" id="LJSX01000028">
    <property type="protein sequence ID" value="KPQ09389.1"/>
    <property type="molecule type" value="Genomic_DNA"/>
</dbReference>
<dbReference type="Proteomes" id="UP000050497">
    <property type="component" value="Unassembled WGS sequence"/>
</dbReference>
<dbReference type="STRING" id="1653334.GA0071312_1850"/>
<dbReference type="InterPro" id="IPR007172">
    <property type="entry name" value="DUF374"/>
</dbReference>
<name>A0A0P8BJ97_9HYPH</name>
<proteinExistence type="predicted"/>
<organism evidence="2 4">
    <name type="scientific">Saliniramus fredricksonii</name>
    <dbReference type="NCBI Taxonomy" id="1653334"/>
    <lineage>
        <taxon>Bacteria</taxon>
        <taxon>Pseudomonadati</taxon>
        <taxon>Pseudomonadota</taxon>
        <taxon>Alphaproteobacteria</taxon>
        <taxon>Hyphomicrobiales</taxon>
        <taxon>Salinarimonadaceae</taxon>
        <taxon>Saliniramus</taxon>
    </lineage>
</organism>
<evidence type="ECO:0000313" key="3">
    <source>
        <dbReference type="EMBL" id="SCC80921.1"/>
    </source>
</evidence>
<evidence type="ECO:0000313" key="5">
    <source>
        <dbReference type="Proteomes" id="UP000182800"/>
    </source>
</evidence>
<dbReference type="Pfam" id="PF04028">
    <property type="entry name" value="DUF374"/>
    <property type="match status" value="1"/>
</dbReference>
<evidence type="ECO:0000313" key="2">
    <source>
        <dbReference type="EMBL" id="KPQ09389.1"/>
    </source>
</evidence>
<dbReference type="PATRIC" id="fig|1653334.4.peg.726"/>
<keyword evidence="5" id="KW-1185">Reference proteome</keyword>
<comment type="caution">
    <text evidence="2">The sequence shown here is derived from an EMBL/GenBank/DDBJ whole genome shotgun (WGS) entry which is preliminary data.</text>
</comment>
<protein>
    <recommendedName>
        <fullName evidence="1">DUF374 domain-containing protein</fullName>
    </recommendedName>
</protein>
<dbReference type="Proteomes" id="UP000182800">
    <property type="component" value="Unassembled WGS sequence"/>
</dbReference>
<reference evidence="3 5" key="2">
    <citation type="submission" date="2016-08" db="EMBL/GenBank/DDBJ databases">
        <authorList>
            <person name="Varghese N."/>
            <person name="Submissions Spin"/>
        </authorList>
    </citation>
    <scope>NUCLEOTIDE SEQUENCE [LARGE SCALE GENOMIC DNA]</scope>
    <source>
        <strain evidence="3 5">HL-109</strain>
    </source>
</reference>
<evidence type="ECO:0000313" key="4">
    <source>
        <dbReference type="Proteomes" id="UP000050497"/>
    </source>
</evidence>
<dbReference type="AlphaFoldDB" id="A0A0P8BJ97"/>
<dbReference type="RefSeq" id="WP_074444725.1">
    <property type="nucleotide sequence ID" value="NZ_FMBM01000002.1"/>
</dbReference>
<dbReference type="OrthoDB" id="9810508at2"/>
<dbReference type="EMBL" id="FMBM01000002">
    <property type="protein sequence ID" value="SCC80921.1"/>
    <property type="molecule type" value="Genomic_DNA"/>
</dbReference>
<dbReference type="CDD" id="cd07983">
    <property type="entry name" value="LPLAT_DUF374-like"/>
    <property type="match status" value="1"/>
</dbReference>
<evidence type="ECO:0000259" key="1">
    <source>
        <dbReference type="Pfam" id="PF04028"/>
    </source>
</evidence>
<accession>A0A0P8BJ97</accession>
<gene>
    <name evidence="3" type="ORF">GA0071312_1850</name>
    <name evidence="2" type="ORF">HLUCCO17_14905</name>
</gene>
<reference evidence="2 4" key="1">
    <citation type="submission" date="2015-09" db="EMBL/GenBank/DDBJ databases">
        <title>Identification and resolution of microdiversity through metagenomic sequencing of parallel consortia.</title>
        <authorList>
            <person name="Nelson W.C."/>
            <person name="Romine M.F."/>
            <person name="Lindemann S.R."/>
        </authorList>
    </citation>
    <scope>NUCLEOTIDE SEQUENCE [LARGE SCALE GENOMIC DNA]</scope>
    <source>
        <strain evidence="2">HL-109</strain>
    </source>
</reference>